<accession>A0A653KU85</accession>
<organism evidence="1 2">
    <name type="scientific">Aeromonas veronii</name>
    <dbReference type="NCBI Taxonomy" id="654"/>
    <lineage>
        <taxon>Bacteria</taxon>
        <taxon>Pseudomonadati</taxon>
        <taxon>Pseudomonadota</taxon>
        <taxon>Gammaproteobacteria</taxon>
        <taxon>Aeromonadales</taxon>
        <taxon>Aeromonadaceae</taxon>
        <taxon>Aeromonas</taxon>
    </lineage>
</organism>
<sequence>MTENVELLLILDLEGIEHKRVVSPSRGEMDIVAYSQLLYRGLDQCHRLTCIS</sequence>
<reference evidence="1 2" key="1">
    <citation type="submission" date="2019-10" db="EMBL/GenBank/DDBJ databases">
        <authorList>
            <person name="Karimi E."/>
        </authorList>
    </citation>
    <scope>NUCLEOTIDE SEQUENCE [LARGE SCALE GENOMIC DNA]</scope>
    <source>
        <strain evidence="1">Aeromonas sp. 8C</strain>
    </source>
</reference>
<evidence type="ECO:0000313" key="1">
    <source>
        <dbReference type="EMBL" id="VXA82633.1"/>
    </source>
</evidence>
<dbReference type="EMBL" id="CABWLC010000006">
    <property type="protein sequence ID" value="VXA82633.1"/>
    <property type="molecule type" value="Genomic_DNA"/>
</dbReference>
<dbReference type="Proteomes" id="UP000439123">
    <property type="component" value="Unassembled WGS sequence"/>
</dbReference>
<evidence type="ECO:0000313" key="2">
    <source>
        <dbReference type="Proteomes" id="UP000439123"/>
    </source>
</evidence>
<protein>
    <submittedName>
        <fullName evidence="1">Uncharacterized protein</fullName>
    </submittedName>
</protein>
<name>A0A653KU85_AERVE</name>
<dbReference type="AlphaFoldDB" id="A0A653KU85"/>
<gene>
    <name evidence="1" type="ORF">AERO8C_140120</name>
</gene>
<proteinExistence type="predicted"/>